<name>A0A444MU15_9SPHI</name>
<dbReference type="Gene3D" id="1.10.10.60">
    <property type="entry name" value="Homeodomain-like"/>
    <property type="match status" value="2"/>
</dbReference>
<evidence type="ECO:0000259" key="4">
    <source>
        <dbReference type="PROSITE" id="PS01124"/>
    </source>
</evidence>
<accession>A0A444MU15</accession>
<evidence type="ECO:0000256" key="3">
    <source>
        <dbReference type="ARBA" id="ARBA00023163"/>
    </source>
</evidence>
<protein>
    <submittedName>
        <fullName evidence="5">AraC family transcriptional regulator</fullName>
    </submittedName>
</protein>
<dbReference type="AlphaFoldDB" id="A0A444MU15"/>
<keyword evidence="2" id="KW-0238">DNA-binding</keyword>
<dbReference type="RefSeq" id="WP_128531542.1">
    <property type="nucleotide sequence ID" value="NZ_SBIW01000001.1"/>
</dbReference>
<dbReference type="SUPFAM" id="SSF46689">
    <property type="entry name" value="Homeodomain-like"/>
    <property type="match status" value="2"/>
</dbReference>
<dbReference type="EMBL" id="SBIW01000001">
    <property type="protein sequence ID" value="RWY57035.1"/>
    <property type="molecule type" value="Genomic_DNA"/>
</dbReference>
<keyword evidence="3" id="KW-0804">Transcription</keyword>
<keyword evidence="6" id="KW-1185">Reference proteome</keyword>
<dbReference type="GO" id="GO:0043565">
    <property type="term" value="F:sequence-specific DNA binding"/>
    <property type="evidence" value="ECO:0007669"/>
    <property type="project" value="InterPro"/>
</dbReference>
<dbReference type="InterPro" id="IPR018060">
    <property type="entry name" value="HTH_AraC"/>
</dbReference>
<dbReference type="OrthoDB" id="511992at2"/>
<comment type="caution">
    <text evidence="5">The sequence shown here is derived from an EMBL/GenBank/DDBJ whole genome shotgun (WGS) entry which is preliminary data.</text>
</comment>
<dbReference type="InterPro" id="IPR037923">
    <property type="entry name" value="HTH-like"/>
</dbReference>
<evidence type="ECO:0000256" key="1">
    <source>
        <dbReference type="ARBA" id="ARBA00023015"/>
    </source>
</evidence>
<sequence>MENLKTGRFYGQTNSTIHLDFATITDTEYTHDRVDWHYHDNAYFTFILDGKVIEGNKKEVYNCTAGSLLFHNWQDAHYNIKPKGFTRGFHIELNESWFNSFKFYRDNLQGSFAVANPDVKFLFYKIFRETKIQDGITALSTEILLLQALAKMQGDSISDAKQAPLWVGRLRDILNDNIAGKFTLSELSGMLQIHPVHLSRDFSRYFNCNLGEYIRKLRIEKAFSLLPNNNLSLTDIALTCGFADQSHFLRSFKSFNQANPTIYRKLLLQAC</sequence>
<evidence type="ECO:0000313" key="5">
    <source>
        <dbReference type="EMBL" id="RWY57035.1"/>
    </source>
</evidence>
<dbReference type="PROSITE" id="PS01124">
    <property type="entry name" value="HTH_ARAC_FAMILY_2"/>
    <property type="match status" value="1"/>
</dbReference>
<organism evidence="5 6">
    <name type="scientific">Mucilaginibacter gilvus</name>
    <dbReference type="NCBI Taxonomy" id="2305909"/>
    <lineage>
        <taxon>Bacteria</taxon>
        <taxon>Pseudomonadati</taxon>
        <taxon>Bacteroidota</taxon>
        <taxon>Sphingobacteriia</taxon>
        <taxon>Sphingobacteriales</taxon>
        <taxon>Sphingobacteriaceae</taxon>
        <taxon>Mucilaginibacter</taxon>
    </lineage>
</organism>
<reference evidence="5 6" key="1">
    <citation type="submission" date="2019-01" db="EMBL/GenBank/DDBJ databases">
        <title>Mucilaginibacter antarcticum sp. nov., isolated from antarctic soil.</title>
        <authorList>
            <person name="Yan Y.-Q."/>
            <person name="Du Z.-J."/>
        </authorList>
    </citation>
    <scope>NUCLEOTIDE SEQUENCE [LARGE SCALE GENOMIC DNA]</scope>
    <source>
        <strain evidence="5 6">F01003</strain>
    </source>
</reference>
<evidence type="ECO:0000313" key="6">
    <source>
        <dbReference type="Proteomes" id="UP000286701"/>
    </source>
</evidence>
<dbReference type="PANTHER" id="PTHR43280">
    <property type="entry name" value="ARAC-FAMILY TRANSCRIPTIONAL REGULATOR"/>
    <property type="match status" value="1"/>
</dbReference>
<dbReference type="Proteomes" id="UP000286701">
    <property type="component" value="Unassembled WGS sequence"/>
</dbReference>
<evidence type="ECO:0000256" key="2">
    <source>
        <dbReference type="ARBA" id="ARBA00023125"/>
    </source>
</evidence>
<dbReference type="Pfam" id="PF12833">
    <property type="entry name" value="HTH_18"/>
    <property type="match status" value="1"/>
</dbReference>
<feature type="domain" description="HTH araC/xylS-type" evidence="4">
    <location>
        <begin position="168"/>
        <end position="266"/>
    </location>
</feature>
<gene>
    <name evidence="5" type="ORF">EPL05_00440</name>
</gene>
<dbReference type="InterPro" id="IPR009057">
    <property type="entry name" value="Homeodomain-like_sf"/>
</dbReference>
<dbReference type="SUPFAM" id="SSF51215">
    <property type="entry name" value="Regulatory protein AraC"/>
    <property type="match status" value="1"/>
</dbReference>
<keyword evidence="1" id="KW-0805">Transcription regulation</keyword>
<dbReference type="GO" id="GO:0003700">
    <property type="term" value="F:DNA-binding transcription factor activity"/>
    <property type="evidence" value="ECO:0007669"/>
    <property type="project" value="InterPro"/>
</dbReference>
<proteinExistence type="predicted"/>
<dbReference type="PANTHER" id="PTHR43280:SF2">
    <property type="entry name" value="HTH-TYPE TRANSCRIPTIONAL REGULATOR EXSA"/>
    <property type="match status" value="1"/>
</dbReference>
<dbReference type="SMART" id="SM00342">
    <property type="entry name" value="HTH_ARAC"/>
    <property type="match status" value="1"/>
</dbReference>